<dbReference type="AlphaFoldDB" id="A0AAV1D881"/>
<dbReference type="EMBL" id="OX459121">
    <property type="protein sequence ID" value="CAI9103506.1"/>
    <property type="molecule type" value="Genomic_DNA"/>
</dbReference>
<accession>A0AAV1D881</accession>
<evidence type="ECO:0000313" key="2">
    <source>
        <dbReference type="Proteomes" id="UP001161247"/>
    </source>
</evidence>
<protein>
    <submittedName>
        <fullName evidence="1">OLC1v1002002C1</fullName>
    </submittedName>
</protein>
<organism evidence="1 2">
    <name type="scientific">Oldenlandia corymbosa var. corymbosa</name>
    <dbReference type="NCBI Taxonomy" id="529605"/>
    <lineage>
        <taxon>Eukaryota</taxon>
        <taxon>Viridiplantae</taxon>
        <taxon>Streptophyta</taxon>
        <taxon>Embryophyta</taxon>
        <taxon>Tracheophyta</taxon>
        <taxon>Spermatophyta</taxon>
        <taxon>Magnoliopsida</taxon>
        <taxon>eudicotyledons</taxon>
        <taxon>Gunneridae</taxon>
        <taxon>Pentapetalae</taxon>
        <taxon>asterids</taxon>
        <taxon>lamiids</taxon>
        <taxon>Gentianales</taxon>
        <taxon>Rubiaceae</taxon>
        <taxon>Rubioideae</taxon>
        <taxon>Spermacoceae</taxon>
        <taxon>Hedyotis-Oldenlandia complex</taxon>
        <taxon>Oldenlandia</taxon>
    </lineage>
</organism>
<dbReference type="Proteomes" id="UP001161247">
    <property type="component" value="Chromosome 4"/>
</dbReference>
<name>A0AAV1D881_OLDCO</name>
<keyword evidence="2" id="KW-1185">Reference proteome</keyword>
<proteinExistence type="predicted"/>
<gene>
    <name evidence="1" type="ORF">OLC1_LOCUS12655</name>
</gene>
<reference evidence="1" key="1">
    <citation type="submission" date="2023-03" db="EMBL/GenBank/DDBJ databases">
        <authorList>
            <person name="Julca I."/>
        </authorList>
    </citation>
    <scope>NUCLEOTIDE SEQUENCE</scope>
</reference>
<evidence type="ECO:0000313" key="1">
    <source>
        <dbReference type="EMBL" id="CAI9103506.1"/>
    </source>
</evidence>
<sequence>MSGKGCCYSSCRSSSAPKVEVKKEVDVKPQQVAPAVPAIVQHVKAEQVKEVKVEAEPVKEVKEEAEPVKVPVCAVGGNPAAN</sequence>